<dbReference type="Proteomes" id="UP000245910">
    <property type="component" value="Chromosome II"/>
</dbReference>
<sequence>MVVTHIDLEQREVMEEVIFLTERPTGFPEHRRRLSSCTLDGVETTEAVDYEEIIDLTAELTGLPLSRQGELHLEKIQLLSVTVQKESFIRVRKFLFGKYHVKFVLVKAVIRCLSANTIKIRGIPFIKASEGYSKPYNMMSNEVCMLIYQDEAKHQEFVDINLSDKLEVCFVGQGSRKRQVEEAFIRIHSSEADTQFKVSDEVLRKRWRGKTNKGGSWIPSNMGHPVDLESDTEDNQTRLDGQRYTMFDSCSGAGGVSRGALMAGFKIQYAIDKAPEVWDTYETNFPDTELFRMPLDEFISQPNVGHKRVDVLHFSPPCQFFSPAHTHASIHDDDNIAALFGCNELLQKLRPRIVTVEQTFGLTHDRHGDYFNGLLHDFTQWNYSFRWKVVKLCTWGAAQDRKRLIIIASAPGERLPPFPMPTHGEESGLLPYNTIGKALRGVRLGDDLHDPDRVQQFNPPRAPYNSERLAGTITTRGGDVYYLDGSRKLTLREFASLQGFPRWHLFLGNITSIKRQIGNAFPPVTVRVLYKHIEQWLLKEDGMMPCHDRNIIAIEEDSEDESRRSPEMMEVDIEERSNYDHCVSETMVIDLT</sequence>
<dbReference type="PROSITE" id="PS00095">
    <property type="entry name" value="C5_MTASE_2"/>
    <property type="match status" value="1"/>
</dbReference>
<keyword evidence="3 5" id="KW-0808">Transferase</keyword>
<dbReference type="PANTHER" id="PTHR10629:SF52">
    <property type="entry name" value="DNA (CYTOSINE-5)-METHYLTRANSFERASE 1"/>
    <property type="match status" value="1"/>
</dbReference>
<dbReference type="Pfam" id="PF00145">
    <property type="entry name" value="DNA_methylase"/>
    <property type="match status" value="2"/>
</dbReference>
<name>A0A2L2SWE7_9HYPO</name>
<dbReference type="Gene3D" id="3.90.120.10">
    <property type="entry name" value="DNA Methylase, subunit A, domain 2"/>
    <property type="match status" value="1"/>
</dbReference>
<dbReference type="InterPro" id="IPR029063">
    <property type="entry name" value="SAM-dependent_MTases_sf"/>
</dbReference>
<evidence type="ECO:0000313" key="7">
    <source>
        <dbReference type="Proteomes" id="UP000245910"/>
    </source>
</evidence>
<evidence type="ECO:0000256" key="2">
    <source>
        <dbReference type="ARBA" id="ARBA00022603"/>
    </source>
</evidence>
<evidence type="ECO:0000256" key="5">
    <source>
        <dbReference type="PROSITE-ProRule" id="PRU01016"/>
    </source>
</evidence>
<dbReference type="GO" id="GO:0003677">
    <property type="term" value="F:DNA binding"/>
    <property type="evidence" value="ECO:0007669"/>
    <property type="project" value="TreeGrafter"/>
</dbReference>
<dbReference type="PANTHER" id="PTHR10629">
    <property type="entry name" value="CYTOSINE-SPECIFIC METHYLTRANSFERASE"/>
    <property type="match status" value="1"/>
</dbReference>
<keyword evidence="2 5" id="KW-0489">Methyltransferase</keyword>
<evidence type="ECO:0000256" key="3">
    <source>
        <dbReference type="ARBA" id="ARBA00022679"/>
    </source>
</evidence>
<dbReference type="SUPFAM" id="SSF53335">
    <property type="entry name" value="S-adenosyl-L-methionine-dependent methyltransferases"/>
    <property type="match status" value="1"/>
</dbReference>
<feature type="active site" evidence="5">
    <location>
        <position position="318"/>
    </location>
</feature>
<dbReference type="STRING" id="56646.A0A2L2SWE7"/>
<dbReference type="AlphaFoldDB" id="A0A2L2SWE7"/>
<accession>A0A2L2SWE7</accession>
<dbReference type="Gene3D" id="3.40.50.150">
    <property type="entry name" value="Vaccinia Virus protein VP39"/>
    <property type="match status" value="1"/>
</dbReference>
<comment type="similarity">
    <text evidence="5">Belongs to the class I-like SAM-binding methyltransferase superfamily. C5-methyltransferase family.</text>
</comment>
<organism evidence="6 7">
    <name type="scientific">Fusarium venenatum</name>
    <dbReference type="NCBI Taxonomy" id="56646"/>
    <lineage>
        <taxon>Eukaryota</taxon>
        <taxon>Fungi</taxon>
        <taxon>Dikarya</taxon>
        <taxon>Ascomycota</taxon>
        <taxon>Pezizomycotina</taxon>
        <taxon>Sordariomycetes</taxon>
        <taxon>Hypocreomycetidae</taxon>
        <taxon>Hypocreales</taxon>
        <taxon>Nectriaceae</taxon>
        <taxon>Fusarium</taxon>
    </lineage>
</organism>
<evidence type="ECO:0000256" key="4">
    <source>
        <dbReference type="ARBA" id="ARBA00022691"/>
    </source>
</evidence>
<dbReference type="GO" id="GO:0044027">
    <property type="term" value="P:negative regulation of gene expression via chromosomal CpG island methylation"/>
    <property type="evidence" value="ECO:0007669"/>
    <property type="project" value="TreeGrafter"/>
</dbReference>
<dbReference type="InterPro" id="IPR050390">
    <property type="entry name" value="C5-Methyltransferase"/>
</dbReference>
<reference evidence="7" key="1">
    <citation type="submission" date="2014-10" db="EMBL/GenBank/DDBJ databases">
        <authorList>
            <person name="King R."/>
        </authorList>
    </citation>
    <scope>NUCLEOTIDE SEQUENCE [LARGE SCALE GENOMIC DNA]</scope>
    <source>
        <strain evidence="7">A3/5</strain>
    </source>
</reference>
<protein>
    <recommendedName>
        <fullName evidence="1">DNA (cytosine-5-)-methyltransferase</fullName>
        <ecNumber evidence="1">2.1.1.37</ecNumber>
    </recommendedName>
</protein>
<dbReference type="InterPro" id="IPR001525">
    <property type="entry name" value="C5_MeTfrase"/>
</dbReference>
<dbReference type="GO" id="GO:0032259">
    <property type="term" value="P:methylation"/>
    <property type="evidence" value="ECO:0007669"/>
    <property type="project" value="UniProtKB-KW"/>
</dbReference>
<dbReference type="GO" id="GO:0005634">
    <property type="term" value="C:nucleus"/>
    <property type="evidence" value="ECO:0007669"/>
    <property type="project" value="TreeGrafter"/>
</dbReference>
<dbReference type="InterPro" id="IPR031303">
    <property type="entry name" value="C5_meth_CS"/>
</dbReference>
<proteinExistence type="inferred from homology"/>
<dbReference type="GO" id="GO:0003886">
    <property type="term" value="F:DNA (cytosine-5-)-methyltransferase activity"/>
    <property type="evidence" value="ECO:0007669"/>
    <property type="project" value="UniProtKB-EC"/>
</dbReference>
<dbReference type="EMBL" id="LN649230">
    <property type="protein sequence ID" value="CEI60839.1"/>
    <property type="molecule type" value="Genomic_DNA"/>
</dbReference>
<evidence type="ECO:0000313" key="6">
    <source>
        <dbReference type="EMBL" id="CEI60839.1"/>
    </source>
</evidence>
<keyword evidence="7" id="KW-1185">Reference proteome</keyword>
<dbReference type="EC" id="2.1.1.37" evidence="1"/>
<keyword evidence="4 5" id="KW-0949">S-adenosyl-L-methionine</keyword>
<evidence type="ECO:0000256" key="1">
    <source>
        <dbReference type="ARBA" id="ARBA00011975"/>
    </source>
</evidence>
<dbReference type="PROSITE" id="PS51679">
    <property type="entry name" value="SAM_MT_C5"/>
    <property type="match status" value="1"/>
</dbReference>